<accession>A0A4Z0HDK8</accession>
<evidence type="ECO:0000259" key="2">
    <source>
        <dbReference type="Pfam" id="PF00881"/>
    </source>
</evidence>
<feature type="region of interest" description="Disordered" evidence="1">
    <location>
        <begin position="268"/>
        <end position="296"/>
    </location>
</feature>
<dbReference type="InterPro" id="IPR054488">
    <property type="entry name" value="ThcOx_dom2"/>
</dbReference>
<dbReference type="Proteomes" id="UP000297948">
    <property type="component" value="Unassembled WGS sequence"/>
</dbReference>
<organism evidence="4 5">
    <name type="scientific">Streptomyces palmae</name>
    <dbReference type="NCBI Taxonomy" id="1701085"/>
    <lineage>
        <taxon>Bacteria</taxon>
        <taxon>Bacillati</taxon>
        <taxon>Actinomycetota</taxon>
        <taxon>Actinomycetes</taxon>
        <taxon>Kitasatosporales</taxon>
        <taxon>Streptomycetaceae</taxon>
        <taxon>Streptomyces</taxon>
    </lineage>
</organism>
<sequence length="549" mass="59979">MPSAAADAESRRTVFDEDEPVPDAAEPWIAFHPDTRVLAYPDRLVVYRDPRSYVLRGLSPAVRDVLLGLGSSRARAEEVFAALPGPADRRSLRRVLDRVGHLLVHHLGPEERTLMSVVPLRAVPPALPPPLAEDTPVRLSRFALLRLLDGAFVLESPRSPVRIELADQAAHALVLALGQPRTAACLARSTGLELAAVRRITGVLVGLHLAGTAAETGPAAPSAPPGAAVLREDTDQVLRQWDFHDLLFHARSRPVQATTPRFLHRIRPQPAVKPRPPGTAVALHRPASPDLAPHEPGLTSVLETCRATTDYGPDPLRAEQLGEFLYRAARVRSRHGTRPGLYYEWDTRPLYDTTSRPYPSADSSYELELYVTVRRCEALPRGVYHYDPVGHRLTALESREEDGAALLNRIRRFHRAEPDVLITVTSRLGRLSWNHEAISYALTLQHLGILQQTMYLVATAMGLAPCAVRAVAEPETVARVLGLDEPGEVPVGEFLLGSLAPEATGEAARRCVDGWEAVNDPDWTPRDREPSPAAEHGGGPGDGDSHGRT</sequence>
<feature type="domain" description="Cyanobactin oxidase ThcOx second" evidence="3">
    <location>
        <begin position="137"/>
        <end position="253"/>
    </location>
</feature>
<dbReference type="GO" id="GO:0016491">
    <property type="term" value="F:oxidoreductase activity"/>
    <property type="evidence" value="ECO:0007669"/>
    <property type="project" value="InterPro"/>
</dbReference>
<dbReference type="InterPro" id="IPR029479">
    <property type="entry name" value="Nitroreductase"/>
</dbReference>
<dbReference type="PANTHER" id="PTHR43745">
    <property type="entry name" value="NITROREDUCTASE MJ1384-RELATED"/>
    <property type="match status" value="1"/>
</dbReference>
<evidence type="ECO:0000313" key="5">
    <source>
        <dbReference type="Proteomes" id="UP000297948"/>
    </source>
</evidence>
<dbReference type="Pfam" id="PF00881">
    <property type="entry name" value="Nitroreductase"/>
    <property type="match status" value="1"/>
</dbReference>
<dbReference type="AlphaFoldDB" id="A0A4Z0HDK8"/>
<dbReference type="NCBIfam" id="TIGR03605">
    <property type="entry name" value="antibiot_sagB"/>
    <property type="match status" value="1"/>
</dbReference>
<dbReference type="OrthoDB" id="3723182at2"/>
<dbReference type="SUPFAM" id="SSF55469">
    <property type="entry name" value="FMN-dependent nitroreductase-like"/>
    <property type="match status" value="1"/>
</dbReference>
<dbReference type="Gene3D" id="3.40.109.10">
    <property type="entry name" value="NADH Oxidase"/>
    <property type="match status" value="1"/>
</dbReference>
<dbReference type="Pfam" id="PF22767">
    <property type="entry name" value="ThcOx"/>
    <property type="match status" value="1"/>
</dbReference>
<name>A0A4Z0HDK8_9ACTN</name>
<evidence type="ECO:0000256" key="1">
    <source>
        <dbReference type="SAM" id="MobiDB-lite"/>
    </source>
</evidence>
<dbReference type="EMBL" id="SRID01000096">
    <property type="protein sequence ID" value="TGB10114.1"/>
    <property type="molecule type" value="Genomic_DNA"/>
</dbReference>
<gene>
    <name evidence="4" type="ORF">E4099_13055</name>
</gene>
<protein>
    <submittedName>
        <fullName evidence="4">SagB/ThcOx family dehydrogenase</fullName>
    </submittedName>
</protein>
<reference evidence="4 5" key="1">
    <citation type="submission" date="2019-03" db="EMBL/GenBank/DDBJ databases">
        <authorList>
            <person name="Gonzalez-Pimentel J.L."/>
        </authorList>
    </citation>
    <scope>NUCLEOTIDE SEQUENCE [LARGE SCALE GENOMIC DNA]</scope>
    <source>
        <strain evidence="4 5">JCM 31289</strain>
    </source>
</reference>
<proteinExistence type="predicted"/>
<feature type="domain" description="Nitroreductase" evidence="2">
    <location>
        <begin position="310"/>
        <end position="496"/>
    </location>
</feature>
<evidence type="ECO:0000259" key="3">
    <source>
        <dbReference type="Pfam" id="PF22767"/>
    </source>
</evidence>
<dbReference type="InterPro" id="IPR020051">
    <property type="entry name" value="SagB-type_dehydrogenase"/>
</dbReference>
<feature type="region of interest" description="Disordered" evidence="1">
    <location>
        <begin position="511"/>
        <end position="549"/>
    </location>
</feature>
<dbReference type="InterPro" id="IPR052544">
    <property type="entry name" value="Bacteriocin_Proc_Enz"/>
</dbReference>
<dbReference type="InterPro" id="IPR000415">
    <property type="entry name" value="Nitroreductase-like"/>
</dbReference>
<comment type="caution">
    <text evidence="4">The sequence shown here is derived from an EMBL/GenBank/DDBJ whole genome shotgun (WGS) entry which is preliminary data.</text>
</comment>
<keyword evidence="5" id="KW-1185">Reference proteome</keyword>
<dbReference type="PANTHER" id="PTHR43745:SF2">
    <property type="entry name" value="NITROREDUCTASE MJ1384-RELATED"/>
    <property type="match status" value="1"/>
</dbReference>
<evidence type="ECO:0000313" key="4">
    <source>
        <dbReference type="EMBL" id="TGB10114.1"/>
    </source>
</evidence>
<dbReference type="CDD" id="cd02142">
    <property type="entry name" value="McbC_SagB-like_oxidoreductase"/>
    <property type="match status" value="1"/>
</dbReference>